<accession>A0A3R8JT73</accession>
<evidence type="ECO:0000313" key="3">
    <source>
        <dbReference type="Proteomes" id="UP000274920"/>
    </source>
</evidence>
<feature type="compositionally biased region" description="Polar residues" evidence="1">
    <location>
        <begin position="226"/>
        <end position="243"/>
    </location>
</feature>
<feature type="region of interest" description="Disordered" evidence="1">
    <location>
        <begin position="15"/>
        <end position="35"/>
    </location>
</feature>
<sequence>MTAFAAKNEGWSKDDLWSPDVLKEQGPGGPGGLGWVPATDADGNILYWTDSAGNVYHVYANQFVDARDAKGHKVDISWRELSAKTLKSIDEEGKVAEIFKKNGYNVPDDTDFIPIMNGNITFDEGVPAGGGTLTFQLADLGVNSEGVQAGDTVYVMQETAPGSGVWEVYAATVGQNLDIVVTLPRNGSIVLVKTLSDGTVITLDQTTGEVIDRKPADNVANDNAGKGTSTNANGATSPKTGEF</sequence>
<comment type="caution">
    <text evidence="2">The sequence shown here is derived from an EMBL/GenBank/DDBJ whole genome shotgun (WGS) entry which is preliminary data.</text>
</comment>
<proteinExistence type="predicted"/>
<dbReference type="AlphaFoldDB" id="A0A3R8JT73"/>
<protein>
    <submittedName>
        <fullName evidence="2">Uncharacterized protein</fullName>
    </submittedName>
</protein>
<keyword evidence="3" id="KW-1185">Reference proteome</keyword>
<dbReference type="EMBL" id="RHJS01000002">
    <property type="protein sequence ID" value="RRK35333.1"/>
    <property type="molecule type" value="Genomic_DNA"/>
</dbReference>
<organism evidence="2 3">
    <name type="scientific">Schaedlerella arabinosiphila</name>
    <dbReference type="NCBI Taxonomy" id="2044587"/>
    <lineage>
        <taxon>Bacteria</taxon>
        <taxon>Bacillati</taxon>
        <taxon>Bacillota</taxon>
        <taxon>Clostridia</taxon>
        <taxon>Lachnospirales</taxon>
        <taxon>Lachnospiraceae</taxon>
        <taxon>Schaedlerella</taxon>
    </lineage>
</organism>
<evidence type="ECO:0000313" key="2">
    <source>
        <dbReference type="EMBL" id="RRK35333.1"/>
    </source>
</evidence>
<dbReference type="RefSeq" id="WP_125130770.1">
    <property type="nucleotide sequence ID" value="NZ_RHJS01000002.1"/>
</dbReference>
<reference evidence="2" key="1">
    <citation type="submission" date="2018-10" db="EMBL/GenBank/DDBJ databases">
        <title>Schaedlerella arabinophila gen. nov. sp. nov., isolated from the mouse intestinal tract and comparative analysis with the genome of the closely related altered Schaedler flora strain ASF502.</title>
        <authorList>
            <person name="Miyake S."/>
            <person name="Soh M."/>
            <person name="Seedorf H."/>
        </authorList>
    </citation>
    <scope>NUCLEOTIDE SEQUENCE [LARGE SCALE GENOMIC DNA]</scope>
    <source>
        <strain evidence="2">DSM 106076</strain>
    </source>
</reference>
<feature type="region of interest" description="Disordered" evidence="1">
    <location>
        <begin position="213"/>
        <end position="243"/>
    </location>
</feature>
<evidence type="ECO:0000256" key="1">
    <source>
        <dbReference type="SAM" id="MobiDB-lite"/>
    </source>
</evidence>
<gene>
    <name evidence="2" type="ORF">EBB54_12985</name>
</gene>
<dbReference type="Proteomes" id="UP000274920">
    <property type="component" value="Unassembled WGS sequence"/>
</dbReference>
<name>A0A3R8JT73_9FIRM</name>